<dbReference type="GO" id="GO:0016182">
    <property type="term" value="P:synaptic vesicle budding from endosome"/>
    <property type="evidence" value="ECO:0007669"/>
    <property type="project" value="TreeGrafter"/>
</dbReference>
<evidence type="ECO:0000259" key="10">
    <source>
        <dbReference type="SMART" id="SM01354"/>
    </source>
</evidence>
<dbReference type="Pfam" id="PF06375">
    <property type="entry name" value="AP3D1"/>
    <property type="match status" value="1"/>
</dbReference>
<dbReference type="EMBL" id="SEYY01024440">
    <property type="protein sequence ID" value="KAB7494123.1"/>
    <property type="molecule type" value="Genomic_DNA"/>
</dbReference>
<proteinExistence type="inferred from homology"/>
<reference evidence="11 12" key="1">
    <citation type="journal article" date="2019" name="PLoS Biol.">
        <title>Sex chromosomes control vertical transmission of feminizing Wolbachia symbionts in an isopod.</title>
        <authorList>
            <person name="Becking T."/>
            <person name="Chebbi M.A."/>
            <person name="Giraud I."/>
            <person name="Moumen B."/>
            <person name="Laverre T."/>
            <person name="Caubet Y."/>
            <person name="Peccoud J."/>
            <person name="Gilbert C."/>
            <person name="Cordaux R."/>
        </authorList>
    </citation>
    <scope>NUCLEOTIDE SEQUENCE [LARGE SCALE GENOMIC DNA]</scope>
    <source>
        <strain evidence="11">ANa2</strain>
        <tissue evidence="11">Whole body excluding digestive tract and cuticle</tissue>
    </source>
</reference>
<protein>
    <recommendedName>
        <fullName evidence="3 8">AP-3 complex subunit delta</fullName>
    </recommendedName>
</protein>
<evidence type="ECO:0000256" key="1">
    <source>
        <dbReference type="ARBA" id="ARBA00004308"/>
    </source>
</evidence>
<dbReference type="GO" id="GO:0048490">
    <property type="term" value="P:anterograde synaptic vesicle transport"/>
    <property type="evidence" value="ECO:0007669"/>
    <property type="project" value="TreeGrafter"/>
</dbReference>
<evidence type="ECO:0000313" key="12">
    <source>
        <dbReference type="Proteomes" id="UP000326759"/>
    </source>
</evidence>
<feature type="region of interest" description="Disordered" evidence="9">
    <location>
        <begin position="622"/>
        <end position="642"/>
    </location>
</feature>
<feature type="compositionally biased region" description="Basic and acidic residues" evidence="9">
    <location>
        <begin position="874"/>
        <end position="886"/>
    </location>
</feature>
<dbReference type="GO" id="GO:0043195">
    <property type="term" value="C:terminal bouton"/>
    <property type="evidence" value="ECO:0007669"/>
    <property type="project" value="TreeGrafter"/>
</dbReference>
<keyword evidence="6 8" id="KW-0653">Protein transport</keyword>
<dbReference type="GO" id="GO:0006896">
    <property type="term" value="P:Golgi to vacuole transport"/>
    <property type="evidence" value="ECO:0007669"/>
    <property type="project" value="TreeGrafter"/>
</dbReference>
<feature type="region of interest" description="Disordered" evidence="9">
    <location>
        <begin position="744"/>
        <end position="805"/>
    </location>
</feature>
<gene>
    <name evidence="11" type="primary">Ap3d1</name>
    <name evidence="11" type="ORF">Anas_10195</name>
</gene>
<feature type="region of interest" description="Disordered" evidence="9">
    <location>
        <begin position="945"/>
        <end position="993"/>
    </location>
</feature>
<dbReference type="GO" id="GO:0098943">
    <property type="term" value="P:neurotransmitter receptor transport, postsynaptic endosome to lysosome"/>
    <property type="evidence" value="ECO:0007669"/>
    <property type="project" value="TreeGrafter"/>
</dbReference>
<comment type="subunit">
    <text evidence="8">Adaptor protein complex 3 (AP-3) is a heterotetramer.</text>
</comment>
<feature type="compositionally biased region" description="Basic and acidic residues" evidence="9">
    <location>
        <begin position="945"/>
        <end position="955"/>
    </location>
</feature>
<feature type="compositionally biased region" description="Basic and acidic residues" evidence="9">
    <location>
        <begin position="794"/>
        <end position="805"/>
    </location>
</feature>
<dbReference type="GO" id="GO:0010008">
    <property type="term" value="C:endosome membrane"/>
    <property type="evidence" value="ECO:0007669"/>
    <property type="project" value="TreeGrafter"/>
</dbReference>
<evidence type="ECO:0000256" key="7">
    <source>
        <dbReference type="ARBA" id="ARBA00023136"/>
    </source>
</evidence>
<dbReference type="InterPro" id="IPR058898">
    <property type="entry name" value="Mu_AP3"/>
</dbReference>
<evidence type="ECO:0000256" key="6">
    <source>
        <dbReference type="ARBA" id="ARBA00022927"/>
    </source>
</evidence>
<keyword evidence="8" id="KW-0333">Golgi apparatus</keyword>
<dbReference type="GO" id="GO:0005794">
    <property type="term" value="C:Golgi apparatus"/>
    <property type="evidence" value="ECO:0007669"/>
    <property type="project" value="UniProtKB-SubCell"/>
</dbReference>
<dbReference type="InterPro" id="IPR017105">
    <property type="entry name" value="AP3_complex_dsu"/>
</dbReference>
<comment type="subcellular location">
    <subcellularLocation>
        <location evidence="1">Endomembrane system</location>
    </subcellularLocation>
    <subcellularLocation>
        <location evidence="8">Golgi apparatus</location>
    </subcellularLocation>
</comment>
<evidence type="ECO:0000256" key="9">
    <source>
        <dbReference type="SAM" id="MobiDB-lite"/>
    </source>
</evidence>
<sequence>MALRKVKGNLERMFDKNLTDLVRGIRNNKDIEMKYITQCMEEIKAELRQDNVAVKANAVAKLTYLQMLGYDISWAGFNIIEVMSSPKFTYKRIGYLAASQCFHQDTEVLMLTTNMIRKDLNSQNMYDAGTALTGLSCFISNDLARDLANDVMTLLSSTKPYIRKKAVLLMYKVFLKYPEALRPAFPRLKEKLEDPDPGVQSAAVNVICELARKNPKNYLSLAPVFFKLMTSSTNNWMLIKIIKLFGALTPLEPRLGKKLIEPLTNLIHSTTAMSLLYECINTVIAVLISISSGMPNHTASIQLCVQKLRILIEDSDQNLKYLGLLAMSKILQSHPKSVQTHKDLVLQCLDDKDESIRLRALDLLYGMVSRKNVMEIVRKLMTHMDKAEGSNYRDELLQKIILICSQNNYQLITNFEWYISVLVELCRMEGTQHGCLIARQLLDVAIRVSAVREFTVGQMALLLENANVVMGPTTVRSSIAEVLYAAAWICGEFSQLLSNPLSSLESLLSHKVISLPGYIQGVFIQNVFKIYARIVITAEEEEDKETIEEVTNLLLERLPHFTSSGDIEVQERATCLMQLVNSIQKGIQNCEKFSLELQELFAGEMNPVAPKAQKKVPIPEGLDLDGWINTPPSSDLDDDADDKEFFGNAFKKDLFTKAESNGDNSRKDSKEISEDELQKRREARKLEQANNPYYVKVSSATHSPKFQKHDNDFDNIPVTPLNLNVPLKLAGMTSVDKYLIVEGRQSKKHKKHKKNKKHHQASSSEEDVPDTLLVNRDIGEMPEGASVSDEEDVDTRPLDDPHRALDIDLDIPLSPTEKIPTRSHRESSNINNKVPIEENIMTSNIKTDIEKKSKKKMKGKKESKLTKEKRKRSKNVEKSSDQCNELEKEAEEKIIDNYLNNKSDASQSKSKELTNLELLLLEDNNNGLQQENGDSVHPPVEEIIEEKKSLDPVDKNKKKKEKKAKKEKKSKRSGRKESFKQYEEIESPKEYEDFKEEKLPNMKSLTQNSDIKVNYHASFEHPCTDLFIGFEITNQIMNGNIGDLSLAVQCLQSLQLMTQNSSDSILITPELSAMSSTIKQLRFQVDDDSIPLKLRGTFSYKLVLDILTSEGNLSVVELVEETASLYGQSLRHHHICLLAKMKSKSLYVDGKSDNSTLLANALDHLKQEFHRL</sequence>
<evidence type="ECO:0000256" key="4">
    <source>
        <dbReference type="ARBA" id="ARBA00022448"/>
    </source>
</evidence>
<dbReference type="PANTHER" id="PTHR22781:SF12">
    <property type="entry name" value="AP-3 COMPLEX SUBUNIT DELTA-1"/>
    <property type="match status" value="1"/>
</dbReference>
<feature type="compositionally biased region" description="Basic and acidic residues" evidence="9">
    <location>
        <begin position="664"/>
        <end position="677"/>
    </location>
</feature>
<feature type="compositionally biased region" description="Basic and acidic residues" evidence="9">
    <location>
        <begin position="975"/>
        <end position="993"/>
    </location>
</feature>
<keyword evidence="5" id="KW-0677">Repeat</keyword>
<evidence type="ECO:0000256" key="2">
    <source>
        <dbReference type="ARBA" id="ARBA00006613"/>
    </source>
</evidence>
<dbReference type="InterPro" id="IPR011989">
    <property type="entry name" value="ARM-like"/>
</dbReference>
<feature type="compositionally biased region" description="Basic residues" evidence="9">
    <location>
        <begin position="956"/>
        <end position="974"/>
    </location>
</feature>
<dbReference type="Pfam" id="PF01602">
    <property type="entry name" value="Adaptin_N"/>
    <property type="match status" value="1"/>
</dbReference>
<dbReference type="InterPro" id="IPR010474">
    <property type="entry name" value="AP3D_dom_metazoa"/>
</dbReference>
<dbReference type="AlphaFoldDB" id="A0A5N5SJ74"/>
<feature type="compositionally biased region" description="Basic residues" evidence="9">
    <location>
        <begin position="746"/>
        <end position="760"/>
    </location>
</feature>
<keyword evidence="7" id="KW-0472">Membrane</keyword>
<dbReference type="GO" id="GO:0048499">
    <property type="term" value="P:synaptic vesicle membrane organization"/>
    <property type="evidence" value="ECO:0007669"/>
    <property type="project" value="TreeGrafter"/>
</dbReference>
<accession>A0A5N5SJ74</accession>
<dbReference type="PANTHER" id="PTHR22781">
    <property type="entry name" value="DELTA ADAPTIN-RELATED"/>
    <property type="match status" value="1"/>
</dbReference>
<dbReference type="GO" id="GO:0006623">
    <property type="term" value="P:protein targeting to vacuole"/>
    <property type="evidence" value="ECO:0007669"/>
    <property type="project" value="TreeGrafter"/>
</dbReference>
<dbReference type="InterPro" id="IPR002553">
    <property type="entry name" value="Clathrin/coatomer_adapt-like_N"/>
</dbReference>
<comment type="similarity">
    <text evidence="2 8">Belongs to the adaptor complexes large subunit family.</text>
</comment>
<dbReference type="GO" id="GO:0030123">
    <property type="term" value="C:AP-3 adaptor complex"/>
    <property type="evidence" value="ECO:0007669"/>
    <property type="project" value="InterPro"/>
</dbReference>
<feature type="domain" description="AP-3 complex subunit delta" evidence="10">
    <location>
        <begin position="672"/>
        <end position="810"/>
    </location>
</feature>
<dbReference type="Pfam" id="PF26171">
    <property type="entry name" value="Mu_AP3"/>
    <property type="match status" value="1"/>
</dbReference>
<dbReference type="SUPFAM" id="SSF48371">
    <property type="entry name" value="ARM repeat"/>
    <property type="match status" value="1"/>
</dbReference>
<evidence type="ECO:0000256" key="3">
    <source>
        <dbReference type="ARBA" id="ARBA00015717"/>
    </source>
</evidence>
<dbReference type="Proteomes" id="UP000326759">
    <property type="component" value="Unassembled WGS sequence"/>
</dbReference>
<dbReference type="FunFam" id="1.25.10.10:FF:000251">
    <property type="entry name" value="AP-3 complex subunit delta"/>
    <property type="match status" value="1"/>
</dbReference>
<feature type="region of interest" description="Disordered" evidence="9">
    <location>
        <begin position="845"/>
        <end position="886"/>
    </location>
</feature>
<dbReference type="OrthoDB" id="10264595at2759"/>
<evidence type="ECO:0000256" key="5">
    <source>
        <dbReference type="ARBA" id="ARBA00022737"/>
    </source>
</evidence>
<keyword evidence="12" id="KW-1185">Reference proteome</keyword>
<name>A0A5N5SJ74_9CRUS</name>
<dbReference type="PIRSF" id="PIRSF037092">
    <property type="entry name" value="AP3_complex_delta"/>
    <property type="match status" value="1"/>
</dbReference>
<dbReference type="Gene3D" id="1.25.10.10">
    <property type="entry name" value="Leucine-rich Repeat Variant"/>
    <property type="match status" value="1"/>
</dbReference>
<evidence type="ECO:0000313" key="11">
    <source>
        <dbReference type="EMBL" id="KAB7494123.1"/>
    </source>
</evidence>
<dbReference type="GO" id="GO:0098830">
    <property type="term" value="C:presynaptic endosome"/>
    <property type="evidence" value="ECO:0007669"/>
    <property type="project" value="TreeGrafter"/>
</dbReference>
<feature type="region of interest" description="Disordered" evidence="9">
    <location>
        <begin position="657"/>
        <end position="677"/>
    </location>
</feature>
<organism evidence="11 12">
    <name type="scientific">Armadillidium nasatum</name>
    <dbReference type="NCBI Taxonomy" id="96803"/>
    <lineage>
        <taxon>Eukaryota</taxon>
        <taxon>Metazoa</taxon>
        <taxon>Ecdysozoa</taxon>
        <taxon>Arthropoda</taxon>
        <taxon>Crustacea</taxon>
        <taxon>Multicrustacea</taxon>
        <taxon>Malacostraca</taxon>
        <taxon>Eumalacostraca</taxon>
        <taxon>Peracarida</taxon>
        <taxon>Isopoda</taxon>
        <taxon>Oniscidea</taxon>
        <taxon>Crinocheta</taxon>
        <taxon>Armadillidiidae</taxon>
        <taxon>Armadillidium</taxon>
    </lineage>
</organism>
<dbReference type="SMART" id="SM01354">
    <property type="entry name" value="BLVR"/>
    <property type="match status" value="1"/>
</dbReference>
<evidence type="ECO:0000256" key="8">
    <source>
        <dbReference type="PIRNR" id="PIRNR037092"/>
    </source>
</evidence>
<dbReference type="GO" id="GO:1904115">
    <property type="term" value="C:axon cytoplasm"/>
    <property type="evidence" value="ECO:0007669"/>
    <property type="project" value="GOC"/>
</dbReference>
<keyword evidence="4 8" id="KW-0813">Transport</keyword>
<dbReference type="InterPro" id="IPR016024">
    <property type="entry name" value="ARM-type_fold"/>
</dbReference>
<comment type="caution">
    <text evidence="11">The sequence shown here is derived from an EMBL/GenBank/DDBJ whole genome shotgun (WGS) entry which is preliminary data.</text>
</comment>